<evidence type="ECO:0000313" key="2">
    <source>
        <dbReference type="Proteomes" id="UP000005361"/>
    </source>
</evidence>
<dbReference type="HOGENOM" id="CLU_3293874_0_0_9"/>
<gene>
    <name evidence="1" type="ORF">JBW_02154</name>
</gene>
<dbReference type="EMBL" id="CP010978">
    <property type="protein sequence ID" value="AJQ27504.1"/>
    <property type="molecule type" value="Genomic_DNA"/>
</dbReference>
<dbReference type="PROSITE" id="PS51257">
    <property type="entry name" value="PROKAR_LIPOPROTEIN"/>
    <property type="match status" value="1"/>
</dbReference>
<dbReference type="RefSeq" id="WP_007952900.1">
    <property type="nucleotide sequence ID" value="NZ_CP010978.1"/>
</dbReference>
<evidence type="ECO:0000313" key="1">
    <source>
        <dbReference type="EMBL" id="AJQ27504.1"/>
    </source>
</evidence>
<dbReference type="AlphaFoldDB" id="I9DMA2"/>
<reference evidence="2" key="2">
    <citation type="submission" date="2015-02" db="EMBL/GenBank/DDBJ databases">
        <title>Complete Genome Sequence of Pelosinus fermentans JBW45.</title>
        <authorList>
            <person name="De Leon K.B."/>
            <person name="Utturkar S.M."/>
            <person name="Camilleri L.B."/>
            <person name="Arkin A.P."/>
            <person name="Fields M.W."/>
            <person name="Brown S.D."/>
            <person name="Wall J.D."/>
        </authorList>
    </citation>
    <scope>NUCLEOTIDE SEQUENCE [LARGE SCALE GENOMIC DNA]</scope>
    <source>
        <strain evidence="2">JBW45</strain>
    </source>
</reference>
<sequence length="40" mass="4326">MKAITILQPWASLFACGAKQIETANVDPKLSIGKRKKGIV</sequence>
<dbReference type="KEGG" id="pft:JBW_02154"/>
<organism evidence="1 2">
    <name type="scientific">Pelosinus fermentans JBW45</name>
    <dbReference type="NCBI Taxonomy" id="1192197"/>
    <lineage>
        <taxon>Bacteria</taxon>
        <taxon>Bacillati</taxon>
        <taxon>Bacillota</taxon>
        <taxon>Negativicutes</taxon>
        <taxon>Selenomonadales</taxon>
        <taxon>Sporomusaceae</taxon>
        <taxon>Pelosinus</taxon>
    </lineage>
</organism>
<dbReference type="Proteomes" id="UP000005361">
    <property type="component" value="Chromosome"/>
</dbReference>
<name>I9DMA2_9FIRM</name>
<proteinExistence type="predicted"/>
<protein>
    <submittedName>
        <fullName evidence="1">Uncharacterized protein</fullName>
    </submittedName>
</protein>
<reference evidence="1 2" key="1">
    <citation type="journal article" date="2015" name="Genome Announc.">
        <title>Complete Genome Sequence of Pelosinus fermentans JBW45, a Member of a Remarkably Competitive Group of Negativicutes in the Firmicutes Phylum.</title>
        <authorList>
            <person name="De Leon K.B."/>
            <person name="Utturkar S.M."/>
            <person name="Camilleri L.B."/>
            <person name="Elias D.A."/>
            <person name="Arkin A.P."/>
            <person name="Fields M.W."/>
            <person name="Brown S.D."/>
            <person name="Wall J.D."/>
        </authorList>
    </citation>
    <scope>NUCLEOTIDE SEQUENCE [LARGE SCALE GENOMIC DNA]</scope>
    <source>
        <strain evidence="1 2">JBW45</strain>
    </source>
</reference>
<accession>I9DMA2</accession>